<dbReference type="Proteomes" id="UP000050640">
    <property type="component" value="Unplaced"/>
</dbReference>
<dbReference type="AlphaFoldDB" id="A0A0R3S1N0"/>
<dbReference type="WBParaSite" id="EEL_0000857901-mRNA-1">
    <property type="protein sequence ID" value="EEL_0000857901-mRNA-1"/>
    <property type="gene ID" value="EEL_0000857901"/>
</dbReference>
<accession>A0A0R3S1N0</accession>
<sequence length="57" mass="7022">MVYRKMKQLMKKLSKQRKSQISMTLSYHYHKVMILRLENLELNFPVVRDRGSRLLER</sequence>
<reference evidence="2" key="1">
    <citation type="submission" date="2017-02" db="UniProtKB">
        <authorList>
            <consortium name="WormBaseParasite"/>
        </authorList>
    </citation>
    <scope>IDENTIFICATION</scope>
</reference>
<evidence type="ECO:0000313" key="2">
    <source>
        <dbReference type="WBParaSite" id="EEL_0000857901-mRNA-1"/>
    </source>
</evidence>
<evidence type="ECO:0000313" key="1">
    <source>
        <dbReference type="Proteomes" id="UP000050640"/>
    </source>
</evidence>
<protein>
    <submittedName>
        <fullName evidence="2">Uncharacterized protein</fullName>
    </submittedName>
</protein>
<organism evidence="1 2">
    <name type="scientific">Elaeophora elaphi</name>
    <dbReference type="NCBI Taxonomy" id="1147741"/>
    <lineage>
        <taxon>Eukaryota</taxon>
        <taxon>Metazoa</taxon>
        <taxon>Ecdysozoa</taxon>
        <taxon>Nematoda</taxon>
        <taxon>Chromadorea</taxon>
        <taxon>Rhabditida</taxon>
        <taxon>Spirurina</taxon>
        <taxon>Spiruromorpha</taxon>
        <taxon>Filarioidea</taxon>
        <taxon>Onchocercidae</taxon>
        <taxon>Elaeophora</taxon>
    </lineage>
</organism>
<proteinExistence type="predicted"/>
<name>A0A0R3S1N0_9BILA</name>
<keyword evidence="1" id="KW-1185">Reference proteome</keyword>